<feature type="transmembrane region" description="Helical" evidence="5">
    <location>
        <begin position="116"/>
        <end position="137"/>
    </location>
</feature>
<evidence type="ECO:0000256" key="1">
    <source>
        <dbReference type="ARBA" id="ARBA00004141"/>
    </source>
</evidence>
<proteinExistence type="predicted"/>
<feature type="transmembrane region" description="Helical" evidence="5">
    <location>
        <begin position="252"/>
        <end position="269"/>
    </location>
</feature>
<dbReference type="PANTHER" id="PTHR46561">
    <property type="entry name" value="SERPENTINE RECEPTOR, CLASS AB (CLASS A-LIKE)-RELATED"/>
    <property type="match status" value="1"/>
</dbReference>
<feature type="transmembrane region" description="Helical" evidence="5">
    <location>
        <begin position="207"/>
        <end position="232"/>
    </location>
</feature>
<dbReference type="InterPro" id="IPR019408">
    <property type="entry name" value="7TM_GPCR_serpentine_rcpt_Srab"/>
</dbReference>
<dbReference type="InterPro" id="IPR053286">
    <property type="entry name" value="Nematode_rcpt-like_srab"/>
</dbReference>
<dbReference type="Pfam" id="PF10292">
    <property type="entry name" value="7TM_GPCR_Srab"/>
    <property type="match status" value="1"/>
</dbReference>
<evidence type="ECO:0000256" key="3">
    <source>
        <dbReference type="ARBA" id="ARBA00022989"/>
    </source>
</evidence>
<feature type="transmembrane region" description="Helical" evidence="5">
    <location>
        <begin position="164"/>
        <end position="186"/>
    </location>
</feature>
<dbReference type="GO" id="GO:0016020">
    <property type="term" value="C:membrane"/>
    <property type="evidence" value="ECO:0007669"/>
    <property type="project" value="UniProtKB-SubCell"/>
</dbReference>
<evidence type="ECO:0000256" key="2">
    <source>
        <dbReference type="ARBA" id="ARBA00022692"/>
    </source>
</evidence>
<evidence type="ECO:0000313" key="7">
    <source>
        <dbReference type="Proteomes" id="UP001328107"/>
    </source>
</evidence>
<dbReference type="PANTHER" id="PTHR46561:SF11">
    <property type="entry name" value="SERPENTINE RECEPTOR CLASS ALPHA_BETA-14"/>
    <property type="match status" value="1"/>
</dbReference>
<protein>
    <recommendedName>
        <fullName evidence="8">G protein-coupled receptor</fullName>
    </recommendedName>
</protein>
<comment type="subcellular location">
    <subcellularLocation>
        <location evidence="1">Membrane</location>
        <topology evidence="1">Multi-pass membrane protein</topology>
    </subcellularLocation>
</comment>
<gene>
    <name evidence="6" type="ORF">PMAYCL1PPCAC_23206</name>
</gene>
<feature type="transmembrane region" description="Helical" evidence="5">
    <location>
        <begin position="81"/>
        <end position="104"/>
    </location>
</feature>
<name>A0AAN5I777_9BILA</name>
<dbReference type="AlphaFoldDB" id="A0AAN5I777"/>
<reference evidence="7" key="1">
    <citation type="submission" date="2022-10" db="EMBL/GenBank/DDBJ databases">
        <title>Genome assembly of Pristionchus species.</title>
        <authorList>
            <person name="Yoshida K."/>
            <person name="Sommer R.J."/>
        </authorList>
    </citation>
    <scope>NUCLEOTIDE SEQUENCE [LARGE SCALE GENOMIC DNA]</scope>
    <source>
        <strain evidence="7">RS5460</strain>
    </source>
</reference>
<keyword evidence="2 5" id="KW-0812">Transmembrane</keyword>
<evidence type="ECO:0000313" key="6">
    <source>
        <dbReference type="EMBL" id="GMR53011.1"/>
    </source>
</evidence>
<dbReference type="Proteomes" id="UP001328107">
    <property type="component" value="Unassembled WGS sequence"/>
</dbReference>
<keyword evidence="4 5" id="KW-0472">Membrane</keyword>
<comment type="caution">
    <text evidence="6">The sequence shown here is derived from an EMBL/GenBank/DDBJ whole genome shotgun (WGS) entry which is preliminary data.</text>
</comment>
<evidence type="ECO:0000256" key="4">
    <source>
        <dbReference type="ARBA" id="ARBA00023136"/>
    </source>
</evidence>
<sequence length="304" mass="34567">VLYIRLLTSSLGVLGTIALFRLRRMAVHRNLAVALAVHCLWTTWMNAAILVDTVIQIYRFMSTDDPNELLISGLECYLRMIPFSMGVYGIVFSLGVIAFERFFATIFYREYERCPGVLSAFICGIQIFVPVVMVLAMSRGYGIDREFAYCTVSTPGNAEAAKGVVFSFLIYEIVALLLHFSLILANKRLLQRWGGTLTERYQVGENLRLLSLLSPVVVCHLLITLSIATAYTLYVMHTPDAADRDYPVLEELANFVHIHGIALPVFIFLRHRLKESRDRRILKTNTNMDKLAIDRYLSSIERGW</sequence>
<evidence type="ECO:0008006" key="8">
    <source>
        <dbReference type="Google" id="ProtNLM"/>
    </source>
</evidence>
<evidence type="ECO:0000256" key="5">
    <source>
        <dbReference type="SAM" id="Phobius"/>
    </source>
</evidence>
<feature type="transmembrane region" description="Helical" evidence="5">
    <location>
        <begin position="6"/>
        <end position="22"/>
    </location>
</feature>
<feature type="transmembrane region" description="Helical" evidence="5">
    <location>
        <begin position="34"/>
        <end position="61"/>
    </location>
</feature>
<dbReference type="EMBL" id="BTRK01000005">
    <property type="protein sequence ID" value="GMR53011.1"/>
    <property type="molecule type" value="Genomic_DNA"/>
</dbReference>
<dbReference type="Gene3D" id="1.20.1070.10">
    <property type="entry name" value="Rhodopsin 7-helix transmembrane proteins"/>
    <property type="match status" value="1"/>
</dbReference>
<accession>A0AAN5I777</accession>
<feature type="non-terminal residue" evidence="6">
    <location>
        <position position="1"/>
    </location>
</feature>
<keyword evidence="3 5" id="KW-1133">Transmembrane helix</keyword>
<keyword evidence="7" id="KW-1185">Reference proteome</keyword>
<organism evidence="6 7">
    <name type="scientific">Pristionchus mayeri</name>
    <dbReference type="NCBI Taxonomy" id="1317129"/>
    <lineage>
        <taxon>Eukaryota</taxon>
        <taxon>Metazoa</taxon>
        <taxon>Ecdysozoa</taxon>
        <taxon>Nematoda</taxon>
        <taxon>Chromadorea</taxon>
        <taxon>Rhabditida</taxon>
        <taxon>Rhabditina</taxon>
        <taxon>Diplogasteromorpha</taxon>
        <taxon>Diplogasteroidea</taxon>
        <taxon>Neodiplogasteridae</taxon>
        <taxon>Pristionchus</taxon>
    </lineage>
</organism>